<gene>
    <name evidence="2" type="ORF">AXF17_05915</name>
</gene>
<protein>
    <submittedName>
        <fullName evidence="2">Acetyl-CoA hydrolase</fullName>
    </submittedName>
</protein>
<evidence type="ECO:0000313" key="2">
    <source>
        <dbReference type="EMBL" id="ASS38006.1"/>
    </source>
</evidence>
<dbReference type="SMR" id="A0A223ASQ1"/>
<reference evidence="3" key="1">
    <citation type="submission" date="2016-05" db="EMBL/GenBank/DDBJ databases">
        <authorList>
            <person name="Holder M.E."/>
            <person name="Ajami N.J."/>
            <person name="Petrosino J.F."/>
        </authorList>
    </citation>
    <scope>NUCLEOTIDE SEQUENCE [LARGE SCALE GENOMIC DNA]</scope>
    <source>
        <strain evidence="3">ATCC 700696</strain>
    </source>
</reference>
<organism evidence="2 3">
    <name type="scientific">Mogibacterium pumilum</name>
    <dbReference type="NCBI Taxonomy" id="86332"/>
    <lineage>
        <taxon>Bacteria</taxon>
        <taxon>Bacillati</taxon>
        <taxon>Bacillota</taxon>
        <taxon>Clostridia</taxon>
        <taxon>Peptostreptococcales</taxon>
        <taxon>Anaerovoracaceae</taxon>
        <taxon>Mogibacterium</taxon>
    </lineage>
</organism>
<sequence>MNRPEFYPVRSLIYVDLAHEDYRIKLENWLYRYHVPDSISQFGPYVSKYAFYQALPTPPGGERFGTVRMQMTEHYWLANPNDIRNFVHHKALTEYFPKDVLVWQNNIPDEGNSHIIDKSEEVNFEGDDARSTKGNEELGTVPFVFAFVPVWWEEDFKGEGRTVEDGPNYRWQFMVRYPESVSLEEGDKWLKEEFLPAYTEQDEVLRCLSSKIIKEVNNCEFDRIVEMWFPCQSAWVAATENASKNVDKPSWAETNDFPYLKKSYGISGIFLSDIARSDNMTGYNGYITMR</sequence>
<dbReference type="OrthoDB" id="2079094at2"/>
<dbReference type="RefSeq" id="WP_094234241.1">
    <property type="nucleotide sequence ID" value="NZ_CP016199.1"/>
</dbReference>
<dbReference type="GO" id="GO:0016787">
    <property type="term" value="F:hydrolase activity"/>
    <property type="evidence" value="ECO:0007669"/>
    <property type="project" value="UniProtKB-KW"/>
</dbReference>
<feature type="domain" description="Chalcone isomerase N-terminal" evidence="1">
    <location>
        <begin position="6"/>
        <end position="109"/>
    </location>
</feature>
<dbReference type="EMBL" id="CP016199">
    <property type="protein sequence ID" value="ASS38006.1"/>
    <property type="molecule type" value="Genomic_DNA"/>
</dbReference>
<keyword evidence="3" id="KW-1185">Reference proteome</keyword>
<proteinExistence type="predicted"/>
<name>A0A223ASQ1_9FIRM</name>
<accession>A0A223ASQ1</accession>
<dbReference type="Proteomes" id="UP000214689">
    <property type="component" value="Chromosome"/>
</dbReference>
<evidence type="ECO:0000313" key="3">
    <source>
        <dbReference type="Proteomes" id="UP000214689"/>
    </source>
</evidence>
<dbReference type="InterPro" id="IPR040518">
    <property type="entry name" value="Chalcone_N"/>
</dbReference>
<dbReference type="Pfam" id="PF18232">
    <property type="entry name" value="Chalcone_N"/>
    <property type="match status" value="1"/>
</dbReference>
<keyword evidence="2" id="KW-0378">Hydrolase</keyword>
<evidence type="ECO:0000259" key="1">
    <source>
        <dbReference type="Pfam" id="PF18232"/>
    </source>
</evidence>
<dbReference type="AlphaFoldDB" id="A0A223ASQ1"/>